<feature type="compositionally biased region" description="Low complexity" evidence="1">
    <location>
        <begin position="129"/>
        <end position="144"/>
    </location>
</feature>
<sequence>MTSTTKRTAGRLPTTARRVVAGVTGVAAVAALGLVATLGDQWAQAWTGAEERAVAAGTRSVAVQPAEEALVCPAPVKLPDGADVGDSQFSATPVPTRSGLGAVVLGGAAGGTGSDGVGSEGDLAPRTTDLGAGDAAPLAGDPGAVAQQGAVDGVRVLRATPVPEEEFRAAGSLASVTTQGDLRGLAAGSCASPGTSLWLVGGRTTVGTTTTLTVQNPTERPATVTLDVYGPSGPVALGGGGTFTVAAHEQVATRLESVAPEQDRLVVHVGSTGARVAASLQRQAIDGLVPAGTDLVTAGASPRASLAVGGVVSHGETLDDPHAPRLRLLAPGTDESGTTTARVSVYGPSGEVALRGADEVELDAGVVTDLPLGGLPAGAYTVVVDADAPVVGGARFDRAGRQPDDSVVGGTPYDVAWSRAQSAGSGGAPGAPLGTLALPPEVQAQVTLAGVPGTRDPEVDPAGEAAVTVRSYDAAGAEVGATDLTVPAGSTVTVPASELTGDGSAPVAVRVDRADTEGSTEGAGGVGVVWSAVLSADDGTATTGTLVAVLAPTPALTAAGDVAVRSVDAAG</sequence>
<comment type="caution">
    <text evidence="2">The sequence shown here is derived from an EMBL/GenBank/DDBJ whole genome shotgun (WGS) entry which is preliminary data.</text>
</comment>
<dbReference type="Pfam" id="PF18986">
    <property type="entry name" value="DUF5719"/>
    <property type="match status" value="1"/>
</dbReference>
<dbReference type="RefSeq" id="WP_344245036.1">
    <property type="nucleotide sequence ID" value="NZ_BAAAPM010000002.1"/>
</dbReference>
<proteinExistence type="predicted"/>
<evidence type="ECO:0000313" key="3">
    <source>
        <dbReference type="Proteomes" id="UP001501138"/>
    </source>
</evidence>
<accession>A0ABP4URB4</accession>
<evidence type="ECO:0000256" key="1">
    <source>
        <dbReference type="SAM" id="MobiDB-lite"/>
    </source>
</evidence>
<dbReference type="InterPro" id="IPR043777">
    <property type="entry name" value="DUF5719"/>
</dbReference>
<feature type="region of interest" description="Disordered" evidence="1">
    <location>
        <begin position="111"/>
        <end position="144"/>
    </location>
</feature>
<gene>
    <name evidence="2" type="ORF">GCM10009809_03530</name>
</gene>
<organism evidence="2 3">
    <name type="scientific">Isoptericola hypogeus</name>
    <dbReference type="NCBI Taxonomy" id="300179"/>
    <lineage>
        <taxon>Bacteria</taxon>
        <taxon>Bacillati</taxon>
        <taxon>Actinomycetota</taxon>
        <taxon>Actinomycetes</taxon>
        <taxon>Micrococcales</taxon>
        <taxon>Promicromonosporaceae</taxon>
        <taxon>Isoptericola</taxon>
    </lineage>
</organism>
<reference evidence="3" key="1">
    <citation type="journal article" date="2019" name="Int. J. Syst. Evol. Microbiol.">
        <title>The Global Catalogue of Microorganisms (GCM) 10K type strain sequencing project: providing services to taxonomists for standard genome sequencing and annotation.</title>
        <authorList>
            <consortium name="The Broad Institute Genomics Platform"/>
            <consortium name="The Broad Institute Genome Sequencing Center for Infectious Disease"/>
            <person name="Wu L."/>
            <person name="Ma J."/>
        </authorList>
    </citation>
    <scope>NUCLEOTIDE SEQUENCE [LARGE SCALE GENOMIC DNA]</scope>
    <source>
        <strain evidence="3">JCM 15589</strain>
    </source>
</reference>
<evidence type="ECO:0000313" key="2">
    <source>
        <dbReference type="EMBL" id="GAA1710479.1"/>
    </source>
</evidence>
<dbReference type="Proteomes" id="UP001501138">
    <property type="component" value="Unassembled WGS sequence"/>
</dbReference>
<keyword evidence="3" id="KW-1185">Reference proteome</keyword>
<protein>
    <submittedName>
        <fullName evidence="2">DUF5719 family protein</fullName>
    </submittedName>
</protein>
<name>A0ABP4URB4_9MICO</name>
<dbReference type="EMBL" id="BAAAPM010000002">
    <property type="protein sequence ID" value="GAA1710479.1"/>
    <property type="molecule type" value="Genomic_DNA"/>
</dbReference>